<accession>M4B9M3</accession>
<reference evidence="2" key="1">
    <citation type="journal article" date="2010" name="Science">
        <title>Signatures of adaptation to obligate biotrophy in the Hyaloperonospora arabidopsidis genome.</title>
        <authorList>
            <person name="Baxter L."/>
            <person name="Tripathy S."/>
            <person name="Ishaque N."/>
            <person name="Boot N."/>
            <person name="Cabral A."/>
            <person name="Kemen E."/>
            <person name="Thines M."/>
            <person name="Ah-Fong A."/>
            <person name="Anderson R."/>
            <person name="Badejoko W."/>
            <person name="Bittner-Eddy P."/>
            <person name="Boore J.L."/>
            <person name="Chibucos M.C."/>
            <person name="Coates M."/>
            <person name="Dehal P."/>
            <person name="Delehaunty K."/>
            <person name="Dong S."/>
            <person name="Downton P."/>
            <person name="Dumas B."/>
            <person name="Fabro G."/>
            <person name="Fronick C."/>
            <person name="Fuerstenberg S.I."/>
            <person name="Fulton L."/>
            <person name="Gaulin E."/>
            <person name="Govers F."/>
            <person name="Hughes L."/>
            <person name="Humphray S."/>
            <person name="Jiang R.H."/>
            <person name="Judelson H."/>
            <person name="Kamoun S."/>
            <person name="Kyung K."/>
            <person name="Meijer H."/>
            <person name="Minx P."/>
            <person name="Morris P."/>
            <person name="Nelson J."/>
            <person name="Phuntumart V."/>
            <person name="Qutob D."/>
            <person name="Rehmany A."/>
            <person name="Rougon-Cardoso A."/>
            <person name="Ryden P."/>
            <person name="Torto-Alalibo T."/>
            <person name="Studholme D."/>
            <person name="Wang Y."/>
            <person name="Win J."/>
            <person name="Wood J."/>
            <person name="Clifton S.W."/>
            <person name="Rogers J."/>
            <person name="Van den Ackerveken G."/>
            <person name="Jones J.D."/>
            <person name="McDowell J.M."/>
            <person name="Beynon J."/>
            <person name="Tyler B.M."/>
        </authorList>
    </citation>
    <scope>NUCLEOTIDE SEQUENCE [LARGE SCALE GENOMIC DNA]</scope>
    <source>
        <strain evidence="2">Emoy2</strain>
    </source>
</reference>
<dbReference type="HOGENOM" id="CLU_1781001_0_0_1"/>
<evidence type="ECO:0000313" key="1">
    <source>
        <dbReference type="EnsemblProtists" id="HpaP802983"/>
    </source>
</evidence>
<protein>
    <submittedName>
        <fullName evidence="1">Uncharacterized protein</fullName>
    </submittedName>
</protein>
<dbReference type="InParanoid" id="M4B9M3"/>
<name>M4B9M3_HYAAE</name>
<sequence length="146" mass="16409">MRVINDIKQQFTDLVVANLRHDIQLMLIDPVQELKRLYPASTLPVSVEAATVALYVHCAVTRDQCVITAFLRSFWSGTTILRALVTLFIELIKSKVLMRQAPRTRNSSRSRHGGGSDCLFHGYSNYMQDLWHTLGHAVIAGGRSGR</sequence>
<organism evidence="1 2">
    <name type="scientific">Hyaloperonospora arabidopsidis (strain Emoy2)</name>
    <name type="common">Downy mildew agent</name>
    <name type="synonym">Peronospora arabidopsidis</name>
    <dbReference type="NCBI Taxonomy" id="559515"/>
    <lineage>
        <taxon>Eukaryota</taxon>
        <taxon>Sar</taxon>
        <taxon>Stramenopiles</taxon>
        <taxon>Oomycota</taxon>
        <taxon>Peronosporomycetes</taxon>
        <taxon>Peronosporales</taxon>
        <taxon>Peronosporaceae</taxon>
        <taxon>Hyaloperonospora</taxon>
    </lineage>
</organism>
<dbReference type="eggNOG" id="ENOG502SUK4">
    <property type="taxonomic scope" value="Eukaryota"/>
</dbReference>
<dbReference type="VEuPathDB" id="FungiDB:HpaG802983"/>
<keyword evidence="2" id="KW-1185">Reference proteome</keyword>
<evidence type="ECO:0000313" key="2">
    <source>
        <dbReference type="Proteomes" id="UP000011713"/>
    </source>
</evidence>
<dbReference type="Proteomes" id="UP000011713">
    <property type="component" value="Unassembled WGS sequence"/>
</dbReference>
<dbReference type="AlphaFoldDB" id="M4B9M3"/>
<proteinExistence type="predicted"/>
<dbReference type="EnsemblProtists" id="HpaT802983">
    <property type="protein sequence ID" value="HpaP802983"/>
    <property type="gene ID" value="HpaG802983"/>
</dbReference>
<dbReference type="EMBL" id="JH598031">
    <property type="status" value="NOT_ANNOTATED_CDS"/>
    <property type="molecule type" value="Genomic_DNA"/>
</dbReference>
<reference evidence="1" key="2">
    <citation type="submission" date="2015-06" db="UniProtKB">
        <authorList>
            <consortium name="EnsemblProtists"/>
        </authorList>
    </citation>
    <scope>IDENTIFICATION</scope>
    <source>
        <strain evidence="1">Emoy2</strain>
    </source>
</reference>